<dbReference type="EMBL" id="CP067089">
    <property type="protein sequence ID" value="QQO09808.1"/>
    <property type="molecule type" value="Genomic_DNA"/>
</dbReference>
<dbReference type="PANTHER" id="PTHR30250">
    <property type="entry name" value="PST FAMILY PREDICTED COLANIC ACID TRANSPORTER"/>
    <property type="match status" value="1"/>
</dbReference>
<evidence type="ECO:0000256" key="1">
    <source>
        <dbReference type="ARBA" id="ARBA00004651"/>
    </source>
</evidence>
<feature type="transmembrane region" description="Helical" evidence="6">
    <location>
        <begin position="144"/>
        <end position="161"/>
    </location>
</feature>
<dbReference type="Pfam" id="PF01943">
    <property type="entry name" value="Polysacc_synt"/>
    <property type="match status" value="1"/>
</dbReference>
<dbReference type="CDD" id="cd13128">
    <property type="entry name" value="MATE_Wzx_like"/>
    <property type="match status" value="1"/>
</dbReference>
<feature type="transmembrane region" description="Helical" evidence="6">
    <location>
        <begin position="248"/>
        <end position="266"/>
    </location>
</feature>
<organism evidence="7 8">
    <name type="scientific">Breznakiella homolactica</name>
    <dbReference type="NCBI Taxonomy" id="2798577"/>
    <lineage>
        <taxon>Bacteria</taxon>
        <taxon>Pseudomonadati</taxon>
        <taxon>Spirochaetota</taxon>
        <taxon>Spirochaetia</taxon>
        <taxon>Spirochaetales</taxon>
        <taxon>Breznakiellaceae</taxon>
        <taxon>Breznakiella</taxon>
    </lineage>
</organism>
<keyword evidence="8" id="KW-1185">Reference proteome</keyword>
<feature type="transmembrane region" description="Helical" evidence="6">
    <location>
        <begin position="113"/>
        <end position="132"/>
    </location>
</feature>
<evidence type="ECO:0000256" key="4">
    <source>
        <dbReference type="ARBA" id="ARBA00022989"/>
    </source>
</evidence>
<evidence type="ECO:0000313" key="7">
    <source>
        <dbReference type="EMBL" id="QQO09808.1"/>
    </source>
</evidence>
<feature type="transmembrane region" description="Helical" evidence="6">
    <location>
        <begin position="42"/>
        <end position="65"/>
    </location>
</feature>
<dbReference type="GO" id="GO:0005886">
    <property type="term" value="C:plasma membrane"/>
    <property type="evidence" value="ECO:0007669"/>
    <property type="project" value="UniProtKB-SubCell"/>
</dbReference>
<feature type="transmembrane region" description="Helical" evidence="6">
    <location>
        <begin position="86"/>
        <end position="107"/>
    </location>
</feature>
<evidence type="ECO:0000256" key="3">
    <source>
        <dbReference type="ARBA" id="ARBA00022692"/>
    </source>
</evidence>
<feature type="transmembrane region" description="Helical" evidence="6">
    <location>
        <begin position="440"/>
        <end position="463"/>
    </location>
</feature>
<reference evidence="7" key="1">
    <citation type="submission" date="2021-01" db="EMBL/GenBank/DDBJ databases">
        <title>Description of Breznakiella homolactica.</title>
        <authorList>
            <person name="Song Y."/>
            <person name="Brune A."/>
        </authorList>
    </citation>
    <scope>NUCLEOTIDE SEQUENCE</scope>
    <source>
        <strain evidence="7">RmG30</strain>
    </source>
</reference>
<feature type="transmembrane region" description="Helical" evidence="6">
    <location>
        <begin position="211"/>
        <end position="228"/>
    </location>
</feature>
<evidence type="ECO:0000256" key="6">
    <source>
        <dbReference type="SAM" id="Phobius"/>
    </source>
</evidence>
<comment type="subcellular location">
    <subcellularLocation>
        <location evidence="1">Cell membrane</location>
        <topology evidence="1">Multi-pass membrane protein</topology>
    </subcellularLocation>
</comment>
<sequence length="481" mass="55157">MSAISIKKNYFYNLSYQILLIIAPIITVPYVSRILTPEGIGIYSFTASIASYFILFGLLGSNLYGQREIAYHRDDQKKKAEVACEIILLRLVTVSISVLLFFLFIQLLPEYKVFLLIQSLEIISVIFDIAWYYQGQEKFKILSIRNISIRLLGIVLVFLFVKNSHDLYKYIWIIVGCSFLTSFFLFPSVIKDIFKQNINLKKIKPFKHLRKILYLFVPQIAMQIYTVLDKTMIGFITKSSLENGYYEQAIKIIRLLMVIVTSLGTVMTPRISNLNANNKHEEIRAYLIRSFSFVLLVSLPMMIGIQNIASRFVPIFFGEGYENSIILLQILSCLFLIIGLNNVTGIQYLIPLKKENIFTITVTSGAIINILFNFFLIPRFKAMGAAIASVIAESVITIMQFIYIRKIFSFKKLIKGSWKYFAASFFILVILKLLNSLLPLNIAGLAIMIISGVVFYVIFLFVLRDEFVLSTLNKALKKDIR</sequence>
<evidence type="ECO:0000256" key="2">
    <source>
        <dbReference type="ARBA" id="ARBA00022475"/>
    </source>
</evidence>
<keyword evidence="3 6" id="KW-0812">Transmembrane</keyword>
<dbReference type="AlphaFoldDB" id="A0A7T7XP42"/>
<keyword evidence="2" id="KW-1003">Cell membrane</keyword>
<feature type="transmembrane region" description="Helical" evidence="6">
    <location>
        <begin position="286"/>
        <end position="305"/>
    </location>
</feature>
<evidence type="ECO:0000256" key="5">
    <source>
        <dbReference type="ARBA" id="ARBA00023136"/>
    </source>
</evidence>
<keyword evidence="4 6" id="KW-1133">Transmembrane helix</keyword>
<dbReference type="InterPro" id="IPR002797">
    <property type="entry name" value="Polysacc_synth"/>
</dbReference>
<feature type="transmembrane region" description="Helical" evidence="6">
    <location>
        <begin position="325"/>
        <end position="350"/>
    </location>
</feature>
<evidence type="ECO:0000313" key="8">
    <source>
        <dbReference type="Proteomes" id="UP000595917"/>
    </source>
</evidence>
<feature type="transmembrane region" description="Helical" evidence="6">
    <location>
        <begin position="357"/>
        <end position="377"/>
    </location>
</feature>
<feature type="transmembrane region" description="Helical" evidence="6">
    <location>
        <begin position="383"/>
        <end position="404"/>
    </location>
</feature>
<name>A0A7T7XP42_9SPIR</name>
<dbReference type="InterPro" id="IPR050833">
    <property type="entry name" value="Poly_Biosynth_Transport"/>
</dbReference>
<dbReference type="PANTHER" id="PTHR30250:SF11">
    <property type="entry name" value="O-ANTIGEN TRANSPORTER-RELATED"/>
    <property type="match status" value="1"/>
</dbReference>
<accession>A0A7T7XP42</accession>
<protein>
    <submittedName>
        <fullName evidence="7">Flippase</fullName>
    </submittedName>
</protein>
<dbReference type="KEGG" id="bhc:JFL75_02550"/>
<proteinExistence type="predicted"/>
<gene>
    <name evidence="7" type="ORF">JFL75_02550</name>
</gene>
<keyword evidence="5 6" id="KW-0472">Membrane</keyword>
<feature type="transmembrane region" description="Helical" evidence="6">
    <location>
        <begin position="12"/>
        <end position="30"/>
    </location>
</feature>
<dbReference type="RefSeq" id="WP_215627111.1">
    <property type="nucleotide sequence ID" value="NZ_CP067089.2"/>
</dbReference>
<feature type="transmembrane region" description="Helical" evidence="6">
    <location>
        <begin position="167"/>
        <end position="190"/>
    </location>
</feature>
<feature type="transmembrane region" description="Helical" evidence="6">
    <location>
        <begin position="416"/>
        <end position="434"/>
    </location>
</feature>
<dbReference type="Proteomes" id="UP000595917">
    <property type="component" value="Chromosome"/>
</dbReference>